<keyword evidence="6" id="KW-0479">Metal-binding</keyword>
<dbReference type="Gene3D" id="3.40.50.720">
    <property type="entry name" value="NAD(P)-binding Rossmann-like Domain"/>
    <property type="match status" value="1"/>
</dbReference>
<dbReference type="SUPFAM" id="SSF51971">
    <property type="entry name" value="Nucleotide-binding domain"/>
    <property type="match status" value="1"/>
</dbReference>
<comment type="similarity">
    <text evidence="3">In the N-terminal section; belongs to the NADH:flavin oxidoreductase/NADH oxidase family.</text>
</comment>
<dbReference type="RefSeq" id="WP_135270584.1">
    <property type="nucleotide sequence ID" value="NZ_SRIB01000003.1"/>
</dbReference>
<dbReference type="OrthoDB" id="9802028at2"/>
<dbReference type="InterPro" id="IPR036188">
    <property type="entry name" value="FAD/NAD-bd_sf"/>
</dbReference>
<dbReference type="Gene3D" id="3.50.50.60">
    <property type="entry name" value="FAD/NAD(P)-binding domain"/>
    <property type="match status" value="1"/>
</dbReference>
<dbReference type="InterPro" id="IPR001155">
    <property type="entry name" value="OxRdtase_FMN_N"/>
</dbReference>
<dbReference type="InterPro" id="IPR013785">
    <property type="entry name" value="Aldolase_TIM"/>
</dbReference>
<keyword evidence="4" id="KW-0285">Flavoprotein</keyword>
<evidence type="ECO:0000256" key="5">
    <source>
        <dbReference type="ARBA" id="ARBA00022643"/>
    </source>
</evidence>
<dbReference type="PANTHER" id="PTHR42917">
    <property type="entry name" value="2,4-DIENOYL-COA REDUCTASE"/>
    <property type="match status" value="1"/>
</dbReference>
<keyword evidence="9" id="KW-0411">Iron-sulfur</keyword>
<reference evidence="11 12" key="1">
    <citation type="submission" date="2019-03" db="EMBL/GenBank/DDBJ databases">
        <title>Draft genome sequence data and analysis of a Fermenting Bacterium, Soehngenia longevitae strain 1933PT, isolated from petroleum reservoir in Azerbaijan.</title>
        <authorList>
            <person name="Grouzdev D.S."/>
            <person name="Bidzhieva S.K."/>
            <person name="Sokolova D.S."/>
            <person name="Tourova T.P."/>
            <person name="Poltaraus A.B."/>
            <person name="Nazina T.N."/>
        </authorList>
    </citation>
    <scope>NUCLEOTIDE SEQUENCE [LARGE SCALE GENOMIC DNA]</scope>
    <source>
        <strain evidence="11 12">1933P</strain>
    </source>
</reference>
<accession>A0A4Z0D8C1</accession>
<evidence type="ECO:0000256" key="4">
    <source>
        <dbReference type="ARBA" id="ARBA00022630"/>
    </source>
</evidence>
<organism evidence="11 12">
    <name type="scientific">Soehngenia longivitae</name>
    <dbReference type="NCBI Taxonomy" id="2562294"/>
    <lineage>
        <taxon>Bacteria</taxon>
        <taxon>Bacillati</taxon>
        <taxon>Bacillota</taxon>
        <taxon>Tissierellia</taxon>
        <taxon>Tissierellales</taxon>
        <taxon>Tissierellaceae</taxon>
        <taxon>Soehngenia</taxon>
    </lineage>
</organism>
<evidence type="ECO:0000256" key="9">
    <source>
        <dbReference type="ARBA" id="ARBA00023014"/>
    </source>
</evidence>
<proteinExistence type="inferred from homology"/>
<dbReference type="InterPro" id="IPR051793">
    <property type="entry name" value="NADH:flavin_oxidoreductase"/>
</dbReference>
<evidence type="ECO:0000256" key="2">
    <source>
        <dbReference type="ARBA" id="ARBA00001966"/>
    </source>
</evidence>
<keyword evidence="7" id="KW-0560">Oxidoreductase</keyword>
<dbReference type="SUPFAM" id="SSF51395">
    <property type="entry name" value="FMN-linked oxidoreductases"/>
    <property type="match status" value="1"/>
</dbReference>
<dbReference type="GO" id="GO:0051536">
    <property type="term" value="F:iron-sulfur cluster binding"/>
    <property type="evidence" value="ECO:0007669"/>
    <property type="project" value="UniProtKB-KW"/>
</dbReference>
<keyword evidence="12" id="KW-1185">Reference proteome</keyword>
<dbReference type="GO" id="GO:0010181">
    <property type="term" value="F:FMN binding"/>
    <property type="evidence" value="ECO:0007669"/>
    <property type="project" value="InterPro"/>
</dbReference>
<evidence type="ECO:0000256" key="7">
    <source>
        <dbReference type="ARBA" id="ARBA00023002"/>
    </source>
</evidence>
<keyword evidence="5" id="KW-0288">FMN</keyword>
<keyword evidence="8" id="KW-0408">Iron</keyword>
<evidence type="ECO:0000256" key="1">
    <source>
        <dbReference type="ARBA" id="ARBA00001917"/>
    </source>
</evidence>
<evidence type="ECO:0000313" key="11">
    <source>
        <dbReference type="EMBL" id="TFZ41103.1"/>
    </source>
</evidence>
<dbReference type="PANTHER" id="PTHR42917:SF2">
    <property type="entry name" value="2,4-DIENOYL-COA REDUCTASE [(2E)-ENOYL-COA-PRODUCING]"/>
    <property type="match status" value="1"/>
</dbReference>
<comment type="cofactor">
    <cofactor evidence="2">
        <name>[4Fe-4S] cluster</name>
        <dbReference type="ChEBI" id="CHEBI:49883"/>
    </cofactor>
</comment>
<comment type="cofactor">
    <cofactor evidence="1">
        <name>FMN</name>
        <dbReference type="ChEBI" id="CHEBI:58210"/>
    </cofactor>
</comment>
<evidence type="ECO:0000259" key="10">
    <source>
        <dbReference type="Pfam" id="PF00724"/>
    </source>
</evidence>
<dbReference type="GO" id="GO:0016491">
    <property type="term" value="F:oxidoreductase activity"/>
    <property type="evidence" value="ECO:0007669"/>
    <property type="project" value="UniProtKB-KW"/>
</dbReference>
<dbReference type="Proteomes" id="UP000298381">
    <property type="component" value="Unassembled WGS sequence"/>
</dbReference>
<dbReference type="EMBL" id="SRIB01000003">
    <property type="protein sequence ID" value="TFZ41103.1"/>
    <property type="molecule type" value="Genomic_DNA"/>
</dbReference>
<gene>
    <name evidence="11" type="ORF">E4100_03115</name>
</gene>
<dbReference type="Pfam" id="PF00724">
    <property type="entry name" value="Oxidored_FMN"/>
    <property type="match status" value="1"/>
</dbReference>
<dbReference type="AlphaFoldDB" id="A0A4Z0D8C1"/>
<comment type="caution">
    <text evidence="11">The sequence shown here is derived from an EMBL/GenBank/DDBJ whole genome shotgun (WGS) entry which is preliminary data.</text>
</comment>
<evidence type="ECO:0000256" key="3">
    <source>
        <dbReference type="ARBA" id="ARBA00011048"/>
    </source>
</evidence>
<name>A0A4Z0D8C1_9FIRM</name>
<dbReference type="Gene3D" id="3.20.20.70">
    <property type="entry name" value="Aldolase class I"/>
    <property type="match status" value="1"/>
</dbReference>
<feature type="domain" description="NADH:flavin oxidoreductase/NADH oxidase N-terminal" evidence="10">
    <location>
        <begin position="10"/>
        <end position="338"/>
    </location>
</feature>
<dbReference type="GO" id="GO:0046872">
    <property type="term" value="F:metal ion binding"/>
    <property type="evidence" value="ECO:0007669"/>
    <property type="project" value="UniProtKB-KW"/>
</dbReference>
<protein>
    <submittedName>
        <fullName evidence="11">FAD-binding protein</fullName>
    </submittedName>
</protein>
<evidence type="ECO:0000256" key="6">
    <source>
        <dbReference type="ARBA" id="ARBA00022723"/>
    </source>
</evidence>
<sequence length="648" mass="72235">MEQQLMFPRLFEPIKIRNVEIKNRIVFLPHATVYPDQQFMHTLRETYYYEERAKGGAGLIVLPSQVVQPSGVFPGLGVGFKKENIPNYKITTSRVHAHGAKMFVQLTHMGNQTKSVETFQPTLAPSNIPDLTVGEMPHQMSIEEIKEMIMAFADCAELLMTADFDGVEIKVGHDGILGQFVSLTKNKREDDYGGTTFNRARVVLEILEAIRSRIGDVPLGVRLGINRYLEGDYGVDEAVEYAKIFSKVADYISADTGTWESIDMLVPSMNIPHGFLLEDVDKIKKATGKIVIANGRIVWPSTAEEALEKGYADMVGMARAQIADPYWAKKAYENKPDEIRGCLGCNQKCMSRLLLNLPISCVQNPTSGNEEEYGEDILYKRADEKKKIVVVGGGPAGMKASEIFARRGHEVILFEKEKVLGGRVNWESRIPGRRGVSGVSRYLIHMLEKLENVDIRLGIEANEDMIMNEKPDIVIIATGSTSISGNEGYLNTIDVLNNGVEGDNIVIFDNDSTTEGMGMVEWMLKHDKNVYWVAPGFFNGQNITAPILIDYFKRIQGNPKLHLKPMSIITNKDGKRLSLFNIYYNLAETIDNVDNVVVTGVKVANDSLYLSLKNKHEEVYVIGDAAAPRDIASALQDAVGLIKRIPRI</sequence>
<evidence type="ECO:0000313" key="12">
    <source>
        <dbReference type="Proteomes" id="UP000298381"/>
    </source>
</evidence>
<dbReference type="PRINTS" id="PR00419">
    <property type="entry name" value="ADXRDTASE"/>
</dbReference>
<dbReference type="Pfam" id="PF12831">
    <property type="entry name" value="FAD_oxidored"/>
    <property type="match status" value="1"/>
</dbReference>
<evidence type="ECO:0000256" key="8">
    <source>
        <dbReference type="ARBA" id="ARBA00023004"/>
    </source>
</evidence>